<reference evidence="1" key="1">
    <citation type="submission" date="2014-09" db="EMBL/GenBank/DDBJ databases">
        <authorList>
            <person name="Magalhaes I.L.F."/>
            <person name="Oliveira U."/>
            <person name="Santos F.R."/>
            <person name="Vidigal T.H.D.A."/>
            <person name="Brescovit A.D."/>
            <person name="Santos A.J."/>
        </authorList>
    </citation>
    <scope>NUCLEOTIDE SEQUENCE</scope>
    <source>
        <tissue evidence="1">Shoot tissue taken approximately 20 cm above the soil surface</tissue>
    </source>
</reference>
<evidence type="ECO:0000313" key="1">
    <source>
        <dbReference type="EMBL" id="JAD40117.1"/>
    </source>
</evidence>
<reference evidence="1" key="2">
    <citation type="journal article" date="2015" name="Data Brief">
        <title>Shoot transcriptome of the giant reed, Arundo donax.</title>
        <authorList>
            <person name="Barrero R.A."/>
            <person name="Guerrero F.D."/>
            <person name="Moolhuijzen P."/>
            <person name="Goolsby J.A."/>
            <person name="Tidwell J."/>
            <person name="Bellgard S.E."/>
            <person name="Bellgard M.I."/>
        </authorList>
    </citation>
    <scope>NUCLEOTIDE SEQUENCE</scope>
    <source>
        <tissue evidence="1">Shoot tissue taken approximately 20 cm above the soil surface</tissue>
    </source>
</reference>
<accession>A0A0A8ZZC8</accession>
<organism evidence="1">
    <name type="scientific">Arundo donax</name>
    <name type="common">Giant reed</name>
    <name type="synonym">Donax arundinaceus</name>
    <dbReference type="NCBI Taxonomy" id="35708"/>
    <lineage>
        <taxon>Eukaryota</taxon>
        <taxon>Viridiplantae</taxon>
        <taxon>Streptophyta</taxon>
        <taxon>Embryophyta</taxon>
        <taxon>Tracheophyta</taxon>
        <taxon>Spermatophyta</taxon>
        <taxon>Magnoliopsida</taxon>
        <taxon>Liliopsida</taxon>
        <taxon>Poales</taxon>
        <taxon>Poaceae</taxon>
        <taxon>PACMAD clade</taxon>
        <taxon>Arundinoideae</taxon>
        <taxon>Arundineae</taxon>
        <taxon>Arundo</taxon>
    </lineage>
</organism>
<name>A0A0A8ZZC8_ARUDO</name>
<sequence>MPDLKYTITIHVFEKMPLRFCLCENLGKIGMA</sequence>
<dbReference type="AlphaFoldDB" id="A0A0A8ZZC8"/>
<dbReference type="EMBL" id="GBRH01257778">
    <property type="protein sequence ID" value="JAD40117.1"/>
    <property type="molecule type" value="Transcribed_RNA"/>
</dbReference>
<proteinExistence type="predicted"/>
<protein>
    <submittedName>
        <fullName evidence="1">Uncharacterized protein</fullName>
    </submittedName>
</protein>